<organism evidence="5 6">
    <name type="scientific">Solirubrobacter deserti</name>
    <dbReference type="NCBI Taxonomy" id="2282478"/>
    <lineage>
        <taxon>Bacteria</taxon>
        <taxon>Bacillati</taxon>
        <taxon>Actinomycetota</taxon>
        <taxon>Thermoleophilia</taxon>
        <taxon>Solirubrobacterales</taxon>
        <taxon>Solirubrobacteraceae</taxon>
        <taxon>Solirubrobacter</taxon>
    </lineage>
</organism>
<comment type="caution">
    <text evidence="5">The sequence shown here is derived from an EMBL/GenBank/DDBJ whole genome shotgun (WGS) entry which is preliminary data.</text>
</comment>
<evidence type="ECO:0000256" key="3">
    <source>
        <dbReference type="SAM" id="SignalP"/>
    </source>
</evidence>
<dbReference type="Pfam" id="PF13145">
    <property type="entry name" value="Rotamase_2"/>
    <property type="match status" value="1"/>
</dbReference>
<evidence type="ECO:0000259" key="4">
    <source>
        <dbReference type="PROSITE" id="PS50198"/>
    </source>
</evidence>
<dbReference type="EMBL" id="JAPCID010000008">
    <property type="protein sequence ID" value="MDA0137304.1"/>
    <property type="molecule type" value="Genomic_DNA"/>
</dbReference>
<keyword evidence="1 5" id="KW-0413">Isomerase</keyword>
<proteinExistence type="predicted"/>
<dbReference type="GO" id="GO:0016853">
    <property type="term" value="F:isomerase activity"/>
    <property type="evidence" value="ECO:0007669"/>
    <property type="project" value="UniProtKB-KW"/>
</dbReference>
<feature type="domain" description="PpiC" evidence="4">
    <location>
        <begin position="200"/>
        <end position="290"/>
    </location>
</feature>
<dbReference type="PANTHER" id="PTHR47245">
    <property type="entry name" value="PEPTIDYLPROLYL ISOMERASE"/>
    <property type="match status" value="1"/>
</dbReference>
<keyword evidence="6" id="KW-1185">Reference proteome</keyword>
<dbReference type="InterPro" id="IPR000297">
    <property type="entry name" value="PPIase_PpiC"/>
</dbReference>
<evidence type="ECO:0000256" key="2">
    <source>
        <dbReference type="SAM" id="MobiDB-lite"/>
    </source>
</evidence>
<dbReference type="SUPFAM" id="SSF109998">
    <property type="entry name" value="Triger factor/SurA peptide-binding domain-like"/>
    <property type="match status" value="1"/>
</dbReference>
<evidence type="ECO:0000313" key="6">
    <source>
        <dbReference type="Proteomes" id="UP001147700"/>
    </source>
</evidence>
<evidence type="ECO:0000313" key="5">
    <source>
        <dbReference type="EMBL" id="MDA0137304.1"/>
    </source>
</evidence>
<dbReference type="InterPro" id="IPR050245">
    <property type="entry name" value="PrsA_foldase"/>
</dbReference>
<accession>A0ABT4RFI7</accession>
<feature type="chain" id="PRO_5047216062" evidence="3">
    <location>
        <begin position="19"/>
        <end position="364"/>
    </location>
</feature>
<evidence type="ECO:0000256" key="1">
    <source>
        <dbReference type="PROSITE-ProRule" id="PRU00278"/>
    </source>
</evidence>
<dbReference type="InterPro" id="IPR027304">
    <property type="entry name" value="Trigger_fact/SurA_dom_sf"/>
</dbReference>
<sequence>MIKSALTILAVAGTGVFAQSGAPTDPVATVDGQAIERQEFDRWMTIAARSTGNPTAVPDVANGYRDCIATKRKATSRKVADTRLRRECEEEYAQLRDQVMQLLISFRWISGEAAARNIVVTDAEVARDFEEQKRQSFPTEADFQKFIKTSGQRLEDILQRVKLDLLSNKLRDHATAGQAQVSQAEIKLYYTENRSQFAVPELRDLRIVLTKRRDEAARARAALEGGASWKAVTRRYSIDGETRRKAGRLPAQAEDTLDRTLDKAVFRAAKGQLVGPVRTQYGYYVFTVTRVEPARRQRFAEVKETIEQMLTAQAQMDALDAFVHDFTARWKAKTECAEGFTTSDCRNGPAAAPTPTPPRATGRF</sequence>
<gene>
    <name evidence="5" type="ORF">OJ962_07350</name>
</gene>
<protein>
    <submittedName>
        <fullName evidence="5">Peptidyl-prolyl cis-trans isomerase</fullName>
    </submittedName>
</protein>
<reference evidence="5" key="1">
    <citation type="submission" date="2022-10" db="EMBL/GenBank/DDBJ databases">
        <title>The WGS of Solirubrobacter sp. CPCC 204708.</title>
        <authorList>
            <person name="Jiang Z."/>
        </authorList>
    </citation>
    <scope>NUCLEOTIDE SEQUENCE</scope>
    <source>
        <strain evidence="5">CPCC 204708</strain>
    </source>
</reference>
<keyword evidence="3" id="KW-0732">Signal</keyword>
<name>A0ABT4RFI7_9ACTN</name>
<dbReference type="InterPro" id="IPR046357">
    <property type="entry name" value="PPIase_dom_sf"/>
</dbReference>
<dbReference type="RefSeq" id="WP_202957035.1">
    <property type="nucleotide sequence ID" value="NZ_JAPCID010000008.1"/>
</dbReference>
<keyword evidence="1" id="KW-0697">Rotamase</keyword>
<dbReference type="Gene3D" id="1.10.4030.10">
    <property type="entry name" value="Porin chaperone SurA, peptide-binding domain"/>
    <property type="match status" value="1"/>
</dbReference>
<feature type="signal peptide" evidence="3">
    <location>
        <begin position="1"/>
        <end position="18"/>
    </location>
</feature>
<dbReference type="PANTHER" id="PTHR47245:SF2">
    <property type="entry name" value="PEPTIDYL-PROLYL CIS-TRANS ISOMERASE HP_0175-RELATED"/>
    <property type="match status" value="1"/>
</dbReference>
<dbReference type="PROSITE" id="PS50198">
    <property type="entry name" value="PPIC_PPIASE_2"/>
    <property type="match status" value="1"/>
</dbReference>
<dbReference type="Proteomes" id="UP001147700">
    <property type="component" value="Unassembled WGS sequence"/>
</dbReference>
<dbReference type="Gene3D" id="3.10.50.40">
    <property type="match status" value="1"/>
</dbReference>
<feature type="region of interest" description="Disordered" evidence="2">
    <location>
        <begin position="341"/>
        <end position="364"/>
    </location>
</feature>
<dbReference type="SUPFAM" id="SSF54534">
    <property type="entry name" value="FKBP-like"/>
    <property type="match status" value="1"/>
</dbReference>